<keyword evidence="1" id="KW-0378">Hydrolase</keyword>
<dbReference type="Gene3D" id="3.40.50.1820">
    <property type="entry name" value="alpha/beta hydrolase"/>
    <property type="match status" value="1"/>
</dbReference>
<name>A0ABW2LLU3_9PSEU</name>
<comment type="caution">
    <text evidence="1">The sequence shown here is derived from an EMBL/GenBank/DDBJ whole genome shotgun (WGS) entry which is preliminary data.</text>
</comment>
<dbReference type="Proteomes" id="UP001596504">
    <property type="component" value="Unassembled WGS sequence"/>
</dbReference>
<dbReference type="EMBL" id="JBHTCJ010000010">
    <property type="protein sequence ID" value="MFC7343484.1"/>
    <property type="molecule type" value="Genomic_DNA"/>
</dbReference>
<reference evidence="2" key="1">
    <citation type="journal article" date="2019" name="Int. J. Syst. Evol. Microbiol.">
        <title>The Global Catalogue of Microorganisms (GCM) 10K type strain sequencing project: providing services to taxonomists for standard genome sequencing and annotation.</title>
        <authorList>
            <consortium name="The Broad Institute Genomics Platform"/>
            <consortium name="The Broad Institute Genome Sequencing Center for Infectious Disease"/>
            <person name="Wu L."/>
            <person name="Ma J."/>
        </authorList>
    </citation>
    <scope>NUCLEOTIDE SEQUENCE [LARGE SCALE GENOMIC DNA]</scope>
    <source>
        <strain evidence="2">WLHS5</strain>
    </source>
</reference>
<protein>
    <submittedName>
        <fullName evidence="1">Alpha/beta fold hydrolase</fullName>
    </submittedName>
</protein>
<keyword evidence="2" id="KW-1185">Reference proteome</keyword>
<dbReference type="GO" id="GO:0016787">
    <property type="term" value="F:hydrolase activity"/>
    <property type="evidence" value="ECO:0007669"/>
    <property type="project" value="UniProtKB-KW"/>
</dbReference>
<organism evidence="1 2">
    <name type="scientific">Saccharopolyspora griseoalba</name>
    <dbReference type="NCBI Taxonomy" id="1431848"/>
    <lineage>
        <taxon>Bacteria</taxon>
        <taxon>Bacillati</taxon>
        <taxon>Actinomycetota</taxon>
        <taxon>Actinomycetes</taxon>
        <taxon>Pseudonocardiales</taxon>
        <taxon>Pseudonocardiaceae</taxon>
        <taxon>Saccharopolyspora</taxon>
    </lineage>
</organism>
<evidence type="ECO:0000313" key="1">
    <source>
        <dbReference type="EMBL" id="MFC7343484.1"/>
    </source>
</evidence>
<dbReference type="SUPFAM" id="SSF53474">
    <property type="entry name" value="alpha/beta-Hydrolases"/>
    <property type="match status" value="1"/>
</dbReference>
<proteinExistence type="predicted"/>
<gene>
    <name evidence="1" type="ORF">ACFQRI_18945</name>
</gene>
<accession>A0ABW2LLU3</accession>
<dbReference type="InterPro" id="IPR029058">
    <property type="entry name" value="AB_hydrolase_fold"/>
</dbReference>
<evidence type="ECO:0000313" key="2">
    <source>
        <dbReference type="Proteomes" id="UP001596504"/>
    </source>
</evidence>
<dbReference type="RefSeq" id="WP_380670429.1">
    <property type="nucleotide sequence ID" value="NZ_JBHTCJ010000010.1"/>
</dbReference>
<sequence>MRTANRLPVFTDAQLRELRMPVLVIAGREDVMFDTAETGRRLREVVRGRRCARCPASGARCWGRPSGCCRSCGAEQ</sequence>